<feature type="transmembrane region" description="Helical" evidence="1">
    <location>
        <begin position="123"/>
        <end position="143"/>
    </location>
</feature>
<sequence>MARHRAWRAVVAGGLVAGLVDIGAAALINRTSPVIILRAIASGVLGRAAYHGGLPAALLGLGLQCLMSVLIAAIYRAAVTWSPMLHRRWVLGGLAAGPVIFAVMNGIVVPLSRAWPRPHYTPVTIVPNMAAMLLFGLIIAFFARRS</sequence>
<evidence type="ECO:0000313" key="3">
    <source>
        <dbReference type="Proteomes" id="UP000646365"/>
    </source>
</evidence>
<dbReference type="EMBL" id="BMJQ01000001">
    <property type="protein sequence ID" value="GGE99852.1"/>
    <property type="molecule type" value="Genomic_DNA"/>
</dbReference>
<proteinExistence type="predicted"/>
<keyword evidence="1" id="KW-1133">Transmembrane helix</keyword>
<dbReference type="Proteomes" id="UP000646365">
    <property type="component" value="Unassembled WGS sequence"/>
</dbReference>
<keyword evidence="3" id="KW-1185">Reference proteome</keyword>
<feature type="transmembrane region" description="Helical" evidence="1">
    <location>
        <begin position="89"/>
        <end position="111"/>
    </location>
</feature>
<reference evidence="2" key="1">
    <citation type="journal article" date="2014" name="Int. J. Syst. Evol. Microbiol.">
        <title>Complete genome sequence of Corynebacterium casei LMG S-19264T (=DSM 44701T), isolated from a smear-ripened cheese.</title>
        <authorList>
            <consortium name="US DOE Joint Genome Institute (JGI-PGF)"/>
            <person name="Walter F."/>
            <person name="Albersmeier A."/>
            <person name="Kalinowski J."/>
            <person name="Ruckert C."/>
        </authorList>
    </citation>
    <scope>NUCLEOTIDE SEQUENCE</scope>
    <source>
        <strain evidence="2">CGMCC 1.15725</strain>
    </source>
</reference>
<evidence type="ECO:0000256" key="1">
    <source>
        <dbReference type="SAM" id="Phobius"/>
    </source>
</evidence>
<name>A0A8J3E098_9PROT</name>
<accession>A0A8J3E098</accession>
<evidence type="ECO:0008006" key="4">
    <source>
        <dbReference type="Google" id="ProtNLM"/>
    </source>
</evidence>
<dbReference type="AlphaFoldDB" id="A0A8J3E098"/>
<gene>
    <name evidence="2" type="ORF">GCM10011611_01800</name>
</gene>
<organism evidence="2 3">
    <name type="scientific">Aliidongia dinghuensis</name>
    <dbReference type="NCBI Taxonomy" id="1867774"/>
    <lineage>
        <taxon>Bacteria</taxon>
        <taxon>Pseudomonadati</taxon>
        <taxon>Pseudomonadota</taxon>
        <taxon>Alphaproteobacteria</taxon>
        <taxon>Rhodospirillales</taxon>
        <taxon>Dongiaceae</taxon>
        <taxon>Aliidongia</taxon>
    </lineage>
</organism>
<evidence type="ECO:0000313" key="2">
    <source>
        <dbReference type="EMBL" id="GGE99852.1"/>
    </source>
</evidence>
<feature type="transmembrane region" description="Helical" evidence="1">
    <location>
        <begin position="56"/>
        <end position="77"/>
    </location>
</feature>
<protein>
    <recommendedName>
        <fullName evidence="4">DUF1440 domain-containing protein</fullName>
    </recommendedName>
</protein>
<dbReference type="RefSeq" id="WP_189041472.1">
    <property type="nucleotide sequence ID" value="NZ_BMJQ01000001.1"/>
</dbReference>
<comment type="caution">
    <text evidence="2">The sequence shown here is derived from an EMBL/GenBank/DDBJ whole genome shotgun (WGS) entry which is preliminary data.</text>
</comment>
<reference evidence="2" key="2">
    <citation type="submission" date="2020-09" db="EMBL/GenBank/DDBJ databases">
        <authorList>
            <person name="Sun Q."/>
            <person name="Zhou Y."/>
        </authorList>
    </citation>
    <scope>NUCLEOTIDE SEQUENCE</scope>
    <source>
        <strain evidence="2">CGMCC 1.15725</strain>
    </source>
</reference>
<keyword evidence="1" id="KW-0812">Transmembrane</keyword>
<keyword evidence="1" id="KW-0472">Membrane</keyword>
<feature type="transmembrane region" description="Helical" evidence="1">
    <location>
        <begin position="6"/>
        <end position="28"/>
    </location>
</feature>